<dbReference type="Proteomes" id="UP000236214">
    <property type="component" value="Unassembled WGS sequence"/>
</dbReference>
<dbReference type="PANTHER" id="PTHR33798:SF5">
    <property type="entry name" value="FLAVIN REDUCTASE LIKE DOMAIN-CONTAINING PROTEIN"/>
    <property type="match status" value="1"/>
</dbReference>
<dbReference type="InterPro" id="IPR002563">
    <property type="entry name" value="Flavin_Rdtase-like_dom"/>
</dbReference>
<comment type="similarity">
    <text evidence="4">Belongs to the flavoredoxin family.</text>
</comment>
<comment type="cofactor">
    <cofactor evidence="1">
        <name>FMN</name>
        <dbReference type="ChEBI" id="CHEBI:58210"/>
    </cofactor>
</comment>
<dbReference type="AlphaFoldDB" id="A0A2H6CTH5"/>
<evidence type="ECO:0000256" key="1">
    <source>
        <dbReference type="ARBA" id="ARBA00001917"/>
    </source>
</evidence>
<dbReference type="Pfam" id="PF01613">
    <property type="entry name" value="Flavin_Reduct"/>
    <property type="match status" value="1"/>
</dbReference>
<dbReference type="SUPFAM" id="SSF50475">
    <property type="entry name" value="FMN-binding split barrel"/>
    <property type="match status" value="1"/>
</dbReference>
<keyword evidence="2" id="KW-0285">Flavoprotein</keyword>
<dbReference type="GO" id="GO:0010181">
    <property type="term" value="F:FMN binding"/>
    <property type="evidence" value="ECO:0007669"/>
    <property type="project" value="InterPro"/>
</dbReference>
<dbReference type="GO" id="GO:0016646">
    <property type="term" value="F:oxidoreductase activity, acting on the CH-NH group of donors, NAD or NADP as acceptor"/>
    <property type="evidence" value="ECO:0007669"/>
    <property type="project" value="UniProtKB-ARBA"/>
</dbReference>
<organism evidence="6 7">
    <name type="scientific">Tetragenococcus halophilus subsp. halophilus</name>
    <dbReference type="NCBI Taxonomy" id="1513897"/>
    <lineage>
        <taxon>Bacteria</taxon>
        <taxon>Bacillati</taxon>
        <taxon>Bacillota</taxon>
        <taxon>Bacilli</taxon>
        <taxon>Lactobacillales</taxon>
        <taxon>Enterococcaceae</taxon>
        <taxon>Tetragenococcus</taxon>
    </lineage>
</organism>
<evidence type="ECO:0000256" key="3">
    <source>
        <dbReference type="ARBA" id="ARBA00022643"/>
    </source>
</evidence>
<proteinExistence type="inferred from homology"/>
<gene>
    <name evidence="6" type="ORF">TEHN7118_1095</name>
</gene>
<feature type="domain" description="Flavin reductase like" evidence="5">
    <location>
        <begin position="20"/>
        <end position="178"/>
    </location>
</feature>
<dbReference type="PANTHER" id="PTHR33798">
    <property type="entry name" value="FLAVOPROTEIN OXYGENASE"/>
    <property type="match status" value="1"/>
</dbReference>
<protein>
    <recommendedName>
        <fullName evidence="5">Flavin reductase like domain-containing protein</fullName>
    </recommendedName>
</protein>
<evidence type="ECO:0000256" key="4">
    <source>
        <dbReference type="ARBA" id="ARBA00038054"/>
    </source>
</evidence>
<dbReference type="EMBL" id="BDEC01000039">
    <property type="protein sequence ID" value="GBD68289.1"/>
    <property type="molecule type" value="Genomic_DNA"/>
</dbReference>
<keyword evidence="7" id="KW-1185">Reference proteome</keyword>
<evidence type="ECO:0000256" key="2">
    <source>
        <dbReference type="ARBA" id="ARBA00022630"/>
    </source>
</evidence>
<comment type="caution">
    <text evidence="6">The sequence shown here is derived from an EMBL/GenBank/DDBJ whole genome shotgun (WGS) entry which is preliminary data.</text>
</comment>
<name>A0A2H6CTH5_TETHA</name>
<evidence type="ECO:0000259" key="5">
    <source>
        <dbReference type="SMART" id="SM00903"/>
    </source>
</evidence>
<dbReference type="SMART" id="SM00903">
    <property type="entry name" value="Flavin_Reduct"/>
    <property type="match status" value="1"/>
</dbReference>
<reference evidence="6 7" key="1">
    <citation type="submission" date="2016-05" db="EMBL/GenBank/DDBJ databases">
        <title>Whole genome sequencing of Tetragenococcus halophilus subsp. halophilus NISL 7118.</title>
        <authorList>
            <person name="Shiwa Y."/>
            <person name="Nishimura I."/>
            <person name="Yoshikawa H."/>
            <person name="Koyama Y."/>
            <person name="Oguma T."/>
        </authorList>
    </citation>
    <scope>NUCLEOTIDE SEQUENCE [LARGE SCALE GENOMIC DNA]</scope>
    <source>
        <strain evidence="6 7">NISL 7118</strain>
    </source>
</reference>
<dbReference type="Gene3D" id="2.30.110.10">
    <property type="entry name" value="Electron Transport, Fmn-binding Protein, Chain A"/>
    <property type="match status" value="1"/>
</dbReference>
<dbReference type="InterPro" id="IPR012349">
    <property type="entry name" value="Split_barrel_FMN-bd"/>
</dbReference>
<evidence type="ECO:0000313" key="7">
    <source>
        <dbReference type="Proteomes" id="UP000236214"/>
    </source>
</evidence>
<evidence type="ECO:0000313" key="6">
    <source>
        <dbReference type="EMBL" id="GBD68289.1"/>
    </source>
</evidence>
<sequence>MVDFKADELTTLEQYKIIIGSVVPRPIAWVTTLSKDREVVNAAPYSFFNGASNELPLLTVASLRVEGEMKHTAKNILYHKEAVVQMVDQSVAEDMNATCTSLASDKSELALTGVSLLDSQMITVPRIKETKIQFETVLHQYLPITDENGQIITDFFILRVVANHLDEAVFDRKTGYIQSQSLDPVARLAGNQYTTLGKEFTMIRPD</sequence>
<keyword evidence="3" id="KW-0288">FMN</keyword>
<accession>A0A2H6CTH5</accession>
<dbReference type="RefSeq" id="WP_103103467.1">
    <property type="nucleotide sequence ID" value="NZ_BDEC01000039.1"/>
</dbReference>